<name>A0AAV7N6G9_PLEWA</name>
<comment type="caution">
    <text evidence="1">The sequence shown here is derived from an EMBL/GenBank/DDBJ whole genome shotgun (WGS) entry which is preliminary data.</text>
</comment>
<evidence type="ECO:0000313" key="1">
    <source>
        <dbReference type="EMBL" id="KAJ1111645.1"/>
    </source>
</evidence>
<gene>
    <name evidence="1" type="ORF">NDU88_008962</name>
</gene>
<dbReference type="AlphaFoldDB" id="A0AAV7N6G9"/>
<protein>
    <submittedName>
        <fullName evidence="1">Uncharacterized protein</fullName>
    </submittedName>
</protein>
<organism evidence="1 2">
    <name type="scientific">Pleurodeles waltl</name>
    <name type="common">Iberian ribbed newt</name>
    <dbReference type="NCBI Taxonomy" id="8319"/>
    <lineage>
        <taxon>Eukaryota</taxon>
        <taxon>Metazoa</taxon>
        <taxon>Chordata</taxon>
        <taxon>Craniata</taxon>
        <taxon>Vertebrata</taxon>
        <taxon>Euteleostomi</taxon>
        <taxon>Amphibia</taxon>
        <taxon>Batrachia</taxon>
        <taxon>Caudata</taxon>
        <taxon>Salamandroidea</taxon>
        <taxon>Salamandridae</taxon>
        <taxon>Pleurodelinae</taxon>
        <taxon>Pleurodeles</taxon>
    </lineage>
</organism>
<keyword evidence="2" id="KW-1185">Reference proteome</keyword>
<sequence length="117" mass="13948">MRRSACLWRASITLTALRRCHLGHAFKKLEHQPKWHLEEDPLKWREIPSDWRVLHIRPLQDLRELDQLEEDNGDNESWDIEVRQPRLMKLERTAGCENRWKVTVHGKILILVVGLEG</sequence>
<evidence type="ECO:0000313" key="2">
    <source>
        <dbReference type="Proteomes" id="UP001066276"/>
    </source>
</evidence>
<dbReference type="EMBL" id="JANPWB010000013">
    <property type="protein sequence ID" value="KAJ1111645.1"/>
    <property type="molecule type" value="Genomic_DNA"/>
</dbReference>
<accession>A0AAV7N6G9</accession>
<reference evidence="1" key="1">
    <citation type="journal article" date="2022" name="bioRxiv">
        <title>Sequencing and chromosome-scale assembly of the giantPleurodeles waltlgenome.</title>
        <authorList>
            <person name="Brown T."/>
            <person name="Elewa A."/>
            <person name="Iarovenko S."/>
            <person name="Subramanian E."/>
            <person name="Araus A.J."/>
            <person name="Petzold A."/>
            <person name="Susuki M."/>
            <person name="Suzuki K.-i.T."/>
            <person name="Hayashi T."/>
            <person name="Toyoda A."/>
            <person name="Oliveira C."/>
            <person name="Osipova E."/>
            <person name="Leigh N.D."/>
            <person name="Simon A."/>
            <person name="Yun M.H."/>
        </authorList>
    </citation>
    <scope>NUCLEOTIDE SEQUENCE</scope>
    <source>
        <strain evidence="1">20211129_DDA</strain>
        <tissue evidence="1">Liver</tissue>
    </source>
</reference>
<dbReference type="Proteomes" id="UP001066276">
    <property type="component" value="Chromosome 9"/>
</dbReference>
<proteinExistence type="predicted"/>